<dbReference type="InterPro" id="IPR000477">
    <property type="entry name" value="RT_dom"/>
</dbReference>
<dbReference type="EMBL" id="QJKJ01008549">
    <property type="protein sequence ID" value="RDX79408.1"/>
    <property type="molecule type" value="Genomic_DNA"/>
</dbReference>
<feature type="non-terminal residue" evidence="2">
    <location>
        <position position="1"/>
    </location>
</feature>
<evidence type="ECO:0000313" key="3">
    <source>
        <dbReference type="Proteomes" id="UP000257109"/>
    </source>
</evidence>
<dbReference type="Proteomes" id="UP000257109">
    <property type="component" value="Unassembled WGS sequence"/>
</dbReference>
<dbReference type="CDD" id="cd01647">
    <property type="entry name" value="RT_LTR"/>
    <property type="match status" value="1"/>
</dbReference>
<dbReference type="InterPro" id="IPR043502">
    <property type="entry name" value="DNA/RNA_pol_sf"/>
</dbReference>
<dbReference type="AlphaFoldDB" id="A0A371FM46"/>
<comment type="caution">
    <text evidence="2">The sequence shown here is derived from an EMBL/GenBank/DDBJ whole genome shotgun (WGS) entry which is preliminary data.</text>
</comment>
<feature type="domain" description="Reverse transcriptase" evidence="1">
    <location>
        <begin position="5"/>
        <end position="103"/>
    </location>
</feature>
<dbReference type="SUPFAM" id="SSF56672">
    <property type="entry name" value="DNA/RNA polymerases"/>
    <property type="match status" value="1"/>
</dbReference>
<dbReference type="PANTHER" id="PTHR24559">
    <property type="entry name" value="TRANSPOSON TY3-I GAG-POL POLYPROTEIN"/>
    <property type="match status" value="1"/>
</dbReference>
<name>A0A371FM46_MUCPR</name>
<protein>
    <submittedName>
        <fullName evidence="2">Retrovirus-related Pol polyprotein from transposon opus</fullName>
    </submittedName>
</protein>
<organism evidence="2 3">
    <name type="scientific">Mucuna pruriens</name>
    <name type="common">Velvet bean</name>
    <name type="synonym">Dolichos pruriens</name>
    <dbReference type="NCBI Taxonomy" id="157652"/>
    <lineage>
        <taxon>Eukaryota</taxon>
        <taxon>Viridiplantae</taxon>
        <taxon>Streptophyta</taxon>
        <taxon>Embryophyta</taxon>
        <taxon>Tracheophyta</taxon>
        <taxon>Spermatophyta</taxon>
        <taxon>Magnoliopsida</taxon>
        <taxon>eudicotyledons</taxon>
        <taxon>Gunneridae</taxon>
        <taxon>Pentapetalae</taxon>
        <taxon>rosids</taxon>
        <taxon>fabids</taxon>
        <taxon>Fabales</taxon>
        <taxon>Fabaceae</taxon>
        <taxon>Papilionoideae</taxon>
        <taxon>50 kb inversion clade</taxon>
        <taxon>NPAAA clade</taxon>
        <taxon>indigoferoid/millettioid clade</taxon>
        <taxon>Phaseoleae</taxon>
        <taxon>Mucuna</taxon>
    </lineage>
</organism>
<accession>A0A371FM46</accession>
<sequence length="259" mass="29512">MYYHDEEKTTFIIDAWAFCYKVTPFGHKSTGATYQWLMDKIFKEIIGVDVELYVDDMVVKSAVTDKHCKVLERVFGILRRHQLHLNPEKCSFGVQVGKFLGYMLIDRGIEANPEKCQAIIGMRSPQNVREVQQLMGRVTALSHFISRVVETAIPFGFNLTNSNTVLIQEKKREQRPVYYTSKVLQGAKKRKGHPRLGNNFVEIAPVPSRVRHNRQNKSPNMTSTAKAKLGQKDGCLERPAVKVQHIIREEGPHESTSTG</sequence>
<dbReference type="Pfam" id="PF00078">
    <property type="entry name" value="RVT_1"/>
    <property type="match status" value="1"/>
</dbReference>
<dbReference type="OrthoDB" id="101614at2759"/>
<proteinExistence type="predicted"/>
<dbReference type="PANTHER" id="PTHR24559:SF444">
    <property type="entry name" value="REVERSE TRANSCRIPTASE DOMAIN-CONTAINING PROTEIN"/>
    <property type="match status" value="1"/>
</dbReference>
<dbReference type="InterPro" id="IPR053134">
    <property type="entry name" value="RNA-dir_DNA_polymerase"/>
</dbReference>
<dbReference type="Gene3D" id="3.30.70.270">
    <property type="match status" value="1"/>
</dbReference>
<evidence type="ECO:0000313" key="2">
    <source>
        <dbReference type="EMBL" id="RDX79408.1"/>
    </source>
</evidence>
<gene>
    <name evidence="2" type="primary">pol</name>
    <name evidence="2" type="ORF">CR513_40185</name>
</gene>
<evidence type="ECO:0000259" key="1">
    <source>
        <dbReference type="Pfam" id="PF00078"/>
    </source>
</evidence>
<dbReference type="InterPro" id="IPR043128">
    <property type="entry name" value="Rev_trsase/Diguanyl_cyclase"/>
</dbReference>
<keyword evidence="3" id="KW-1185">Reference proteome</keyword>
<reference evidence="2" key="1">
    <citation type="submission" date="2018-05" db="EMBL/GenBank/DDBJ databases">
        <title>Draft genome of Mucuna pruriens seed.</title>
        <authorList>
            <person name="Nnadi N.E."/>
            <person name="Vos R."/>
            <person name="Hasami M.H."/>
            <person name="Devisetty U.K."/>
            <person name="Aguiy J.C."/>
        </authorList>
    </citation>
    <scope>NUCLEOTIDE SEQUENCE [LARGE SCALE GENOMIC DNA]</scope>
    <source>
        <strain evidence="2">JCA_2017</strain>
    </source>
</reference>